<sequence length="94" mass="11126">MMEGSMRRRSRKKSLMEMTGDCDDDEEEDRDRWWHGQFCVFCSKLDISGRKAIHNPNCSCYIPRLLFNFKFSNSGVLSFASLFFFLFVSIQYTI</sequence>
<keyword evidence="4" id="KW-1185">Reference proteome</keyword>
<evidence type="ECO:0000256" key="1">
    <source>
        <dbReference type="SAM" id="MobiDB-lite"/>
    </source>
</evidence>
<dbReference type="EMBL" id="DUZY01000002">
    <property type="protein sequence ID" value="DAD26833.1"/>
    <property type="molecule type" value="Genomic_DNA"/>
</dbReference>
<organism evidence="3 4">
    <name type="scientific">Nelumbo nucifera</name>
    <name type="common">Sacred lotus</name>
    <dbReference type="NCBI Taxonomy" id="4432"/>
    <lineage>
        <taxon>Eukaryota</taxon>
        <taxon>Viridiplantae</taxon>
        <taxon>Streptophyta</taxon>
        <taxon>Embryophyta</taxon>
        <taxon>Tracheophyta</taxon>
        <taxon>Spermatophyta</taxon>
        <taxon>Magnoliopsida</taxon>
        <taxon>Proteales</taxon>
        <taxon>Nelumbonaceae</taxon>
        <taxon>Nelumbo</taxon>
    </lineage>
</organism>
<feature type="region of interest" description="Disordered" evidence="1">
    <location>
        <begin position="1"/>
        <end position="27"/>
    </location>
</feature>
<keyword evidence="2" id="KW-0812">Transmembrane</keyword>
<keyword evidence="2" id="KW-0472">Membrane</keyword>
<feature type="transmembrane region" description="Helical" evidence="2">
    <location>
        <begin position="74"/>
        <end position="92"/>
    </location>
</feature>
<accession>A0A822Y4B3</accession>
<evidence type="ECO:0000313" key="4">
    <source>
        <dbReference type="Proteomes" id="UP000607653"/>
    </source>
</evidence>
<reference evidence="3 4" key="1">
    <citation type="journal article" date="2020" name="Mol. Biol. Evol.">
        <title>Distinct Expression and Methylation Patterns for Genes with Different Fates following a Single Whole-Genome Duplication in Flowering Plants.</title>
        <authorList>
            <person name="Shi T."/>
            <person name="Rahmani R.S."/>
            <person name="Gugger P.F."/>
            <person name="Wang M."/>
            <person name="Li H."/>
            <person name="Zhang Y."/>
            <person name="Li Z."/>
            <person name="Wang Q."/>
            <person name="Van de Peer Y."/>
            <person name="Marchal K."/>
            <person name="Chen J."/>
        </authorList>
    </citation>
    <scope>NUCLEOTIDE SEQUENCE [LARGE SCALE GENOMIC DNA]</scope>
    <source>
        <tissue evidence="3">Leaf</tissue>
    </source>
</reference>
<dbReference type="Proteomes" id="UP000607653">
    <property type="component" value="Unassembled WGS sequence"/>
</dbReference>
<comment type="caution">
    <text evidence="3">The sequence shown here is derived from an EMBL/GenBank/DDBJ whole genome shotgun (WGS) entry which is preliminary data.</text>
</comment>
<proteinExistence type="predicted"/>
<gene>
    <name evidence="3" type="ORF">HUJ06_028301</name>
</gene>
<dbReference type="AlphaFoldDB" id="A0A822Y4B3"/>
<evidence type="ECO:0000256" key="2">
    <source>
        <dbReference type="SAM" id="Phobius"/>
    </source>
</evidence>
<evidence type="ECO:0000313" key="3">
    <source>
        <dbReference type="EMBL" id="DAD26833.1"/>
    </source>
</evidence>
<name>A0A822Y4B3_NELNU</name>
<protein>
    <submittedName>
        <fullName evidence="3">Uncharacterized protein</fullName>
    </submittedName>
</protein>
<keyword evidence="2" id="KW-1133">Transmembrane helix</keyword>